<feature type="non-terminal residue" evidence="2">
    <location>
        <position position="1"/>
    </location>
</feature>
<proteinExistence type="predicted"/>
<dbReference type="EMBL" id="UINC01007196">
    <property type="protein sequence ID" value="SVA31960.1"/>
    <property type="molecule type" value="Genomic_DNA"/>
</dbReference>
<sequence>VRVSLFIFLPLLISAQVDETLKRYVKVGSLQSHFSAYGSERAWNNTYYEGLIWPANYLYQDNSVIKRAWIACKNLKDDTDHQWGHFGLYITLGDVGNSIFPTELYQIAKFMPPTVYVDGVDINSFYNAEIDSLDPNIPSDRIIVNEINTSMGLTMERRVYAFSQQYHDNYFIKVFTFTNTGNTDWDDEIELTADLDDVIIGWGTRYSVSREAGILLDGQQKWGKNTWVTIRGEDYAENYLTPITEDSPSPQWLRSVFSWYGQSAVVFQINTVGGANYHGNGRLTAPHHAGTAVIHVDNGWNDSTDNVNQPLFLGWHAGDTYPGLGNLSESDEPAMYQLYEMLSGTPHLGLGGAERIDEVTMGDLTSETYLKHNQKPFDVHNDPGGMNTMVTYGPFDIPHGESIVIVEAEGIDGLDRLMCEAIGAEWKDGDAPYTLTDGTETSDKDIFKNSWVFTGKDSIMKTFGRAYRNFNSGYQIPNPPEPPSLFDVQSGGDRIFLTWEPSPSESESNFSGYEIWRSPGKPDTVYTKIYTGPAGIYNHDDMTAKRGISYYYYIQSITDGSNNSTGELNPAGPLRSSRFYTRTSKPAYLRRQSGDKLESIRVVPNPYHIAAQNIQYTGEKDKIMFLNIPGQCEIRVFTERGDLIHYIKHEDGSGDEAWNLITSGRQVIAP</sequence>
<protein>
    <recommendedName>
        <fullName evidence="1">Fibronectin type-III domain-containing protein</fullName>
    </recommendedName>
</protein>
<feature type="non-terminal residue" evidence="2">
    <location>
        <position position="670"/>
    </location>
</feature>
<dbReference type="InterPro" id="IPR036116">
    <property type="entry name" value="FN3_sf"/>
</dbReference>
<evidence type="ECO:0000313" key="2">
    <source>
        <dbReference type="EMBL" id="SVA31960.1"/>
    </source>
</evidence>
<dbReference type="SUPFAM" id="SSF49265">
    <property type="entry name" value="Fibronectin type III"/>
    <property type="match status" value="1"/>
</dbReference>
<dbReference type="Gene3D" id="2.60.40.10">
    <property type="entry name" value="Immunoglobulins"/>
    <property type="match status" value="1"/>
</dbReference>
<reference evidence="2" key="1">
    <citation type="submission" date="2018-05" db="EMBL/GenBank/DDBJ databases">
        <authorList>
            <person name="Lanie J.A."/>
            <person name="Ng W.-L."/>
            <person name="Kazmierczak K.M."/>
            <person name="Andrzejewski T.M."/>
            <person name="Davidsen T.M."/>
            <person name="Wayne K.J."/>
            <person name="Tettelin H."/>
            <person name="Glass J.I."/>
            <person name="Rusch D."/>
            <person name="Podicherti R."/>
            <person name="Tsui H.-C.T."/>
            <person name="Winkler M.E."/>
        </authorList>
    </citation>
    <scope>NUCLEOTIDE SEQUENCE</scope>
</reference>
<dbReference type="PROSITE" id="PS50853">
    <property type="entry name" value="FN3"/>
    <property type="match status" value="1"/>
</dbReference>
<name>A0A381UV24_9ZZZZ</name>
<accession>A0A381UV24</accession>
<gene>
    <name evidence="2" type="ORF">METZ01_LOCUS84814</name>
</gene>
<dbReference type="AlphaFoldDB" id="A0A381UV24"/>
<feature type="domain" description="Fibronectin type-III" evidence="1">
    <location>
        <begin position="479"/>
        <end position="587"/>
    </location>
</feature>
<dbReference type="InterPro" id="IPR013783">
    <property type="entry name" value="Ig-like_fold"/>
</dbReference>
<organism evidence="2">
    <name type="scientific">marine metagenome</name>
    <dbReference type="NCBI Taxonomy" id="408172"/>
    <lineage>
        <taxon>unclassified sequences</taxon>
        <taxon>metagenomes</taxon>
        <taxon>ecological metagenomes</taxon>
    </lineage>
</organism>
<evidence type="ECO:0000259" key="1">
    <source>
        <dbReference type="PROSITE" id="PS50853"/>
    </source>
</evidence>
<dbReference type="InterPro" id="IPR003961">
    <property type="entry name" value="FN3_dom"/>
</dbReference>